<feature type="domain" description="Tyrosine specific protein phosphatases" evidence="9">
    <location>
        <begin position="76"/>
        <end position="140"/>
    </location>
</feature>
<dbReference type="CDD" id="cd14504">
    <property type="entry name" value="DUSP23"/>
    <property type="match status" value="1"/>
</dbReference>
<protein>
    <submittedName>
        <fullName evidence="10">Phosphatase</fullName>
    </submittedName>
</protein>
<evidence type="ECO:0000256" key="4">
    <source>
        <dbReference type="ARBA" id="ARBA00022801"/>
    </source>
</evidence>
<dbReference type="PROSITE" id="PS00383">
    <property type="entry name" value="TYR_PHOSPHATASE_1"/>
    <property type="match status" value="1"/>
</dbReference>
<comment type="catalytic activity">
    <reaction evidence="7">
        <text>O-phospho-L-threonyl-[protein] + H2O = L-threonyl-[protein] + phosphate</text>
        <dbReference type="Rhea" id="RHEA:47004"/>
        <dbReference type="Rhea" id="RHEA-COMP:11060"/>
        <dbReference type="Rhea" id="RHEA-COMP:11605"/>
        <dbReference type="ChEBI" id="CHEBI:15377"/>
        <dbReference type="ChEBI" id="CHEBI:30013"/>
        <dbReference type="ChEBI" id="CHEBI:43474"/>
        <dbReference type="ChEBI" id="CHEBI:61977"/>
        <dbReference type="EC" id="3.1.3.16"/>
    </reaction>
</comment>
<reference evidence="10 11" key="1">
    <citation type="journal article" date="2013" name="BMC Microbiol.">
        <title>Identification of the type II cytochrome c maturation pathway in anammox bacteria by comparative genomics.</title>
        <authorList>
            <person name="Ferousi C."/>
            <person name="Speth D.R."/>
            <person name="Reimann J."/>
            <person name="Op den Camp H.J."/>
            <person name="Allen J.W."/>
            <person name="Keltjens J.T."/>
            <person name="Jetten M.S."/>
        </authorList>
    </citation>
    <scope>NUCLEOTIDE SEQUENCE [LARGE SCALE GENOMIC DNA]</scope>
    <source>
        <strain evidence="10">RU1</strain>
    </source>
</reference>
<dbReference type="InterPro" id="IPR050561">
    <property type="entry name" value="PTP"/>
</dbReference>
<evidence type="ECO:0000256" key="5">
    <source>
        <dbReference type="ARBA" id="ARBA00022912"/>
    </source>
</evidence>
<proteinExistence type="inferred from homology"/>
<comment type="caution">
    <text evidence="10">The sequence shown here is derived from an EMBL/GenBank/DDBJ whole genome shotgun (WGS) entry which is preliminary data.</text>
</comment>
<dbReference type="InterPro" id="IPR003595">
    <property type="entry name" value="Tyr_Pase_cat"/>
</dbReference>
<keyword evidence="4" id="KW-0378">Hydrolase</keyword>
<keyword evidence="5" id="KW-0904">Protein phosphatase</keyword>
<evidence type="ECO:0000256" key="2">
    <source>
        <dbReference type="ARBA" id="ARBA00008601"/>
    </source>
</evidence>
<evidence type="ECO:0000256" key="7">
    <source>
        <dbReference type="ARBA" id="ARBA00048336"/>
    </source>
</evidence>
<dbReference type="GO" id="GO:0005829">
    <property type="term" value="C:cytosol"/>
    <property type="evidence" value="ECO:0007669"/>
    <property type="project" value="UniProtKB-SubCell"/>
</dbReference>
<organism evidence="10 11">
    <name type="scientific">Candidatus Brocadia fulgida</name>
    <dbReference type="NCBI Taxonomy" id="380242"/>
    <lineage>
        <taxon>Bacteria</taxon>
        <taxon>Pseudomonadati</taxon>
        <taxon>Planctomycetota</taxon>
        <taxon>Candidatus Brocadiia</taxon>
        <taxon>Candidatus Brocadiales</taxon>
        <taxon>Candidatus Brocadiaceae</taxon>
        <taxon>Candidatus Brocadia</taxon>
    </lineage>
</organism>
<dbReference type="AlphaFoldDB" id="A0A0M2UUR7"/>
<evidence type="ECO:0000259" key="8">
    <source>
        <dbReference type="PROSITE" id="PS50054"/>
    </source>
</evidence>
<evidence type="ECO:0000259" key="9">
    <source>
        <dbReference type="PROSITE" id="PS50056"/>
    </source>
</evidence>
<dbReference type="EMBL" id="LAQJ01000196">
    <property type="protein sequence ID" value="KKO19365.1"/>
    <property type="molecule type" value="Genomic_DNA"/>
</dbReference>
<sequence>MKMPRNFSWVIEDEIAGMARPISLVSDLEFLKDNGIEAIVSLTEVPLPITFIEEFGFEYKHIPVADLTSPTQSQIDEFVTFVNDLISSKKKTVVHCDAGIGRTGTMLACYLVSKGHTAQKAMIEVRKRRPGSIETREQEYTIVKYEERLLKRRRG</sequence>
<evidence type="ECO:0000313" key="10">
    <source>
        <dbReference type="EMBL" id="KKO19365.1"/>
    </source>
</evidence>
<keyword evidence="11" id="KW-1185">Reference proteome</keyword>
<gene>
    <name evidence="10" type="ORF">BROFUL_01892</name>
</gene>
<evidence type="ECO:0000313" key="11">
    <source>
        <dbReference type="Proteomes" id="UP000034954"/>
    </source>
</evidence>
<evidence type="ECO:0000256" key="6">
    <source>
        <dbReference type="ARBA" id="ARBA00047761"/>
    </source>
</evidence>
<dbReference type="Proteomes" id="UP000034954">
    <property type="component" value="Unassembled WGS sequence"/>
</dbReference>
<dbReference type="InterPro" id="IPR029021">
    <property type="entry name" value="Prot-tyrosine_phosphatase-like"/>
</dbReference>
<dbReference type="PROSITE" id="PS50056">
    <property type="entry name" value="TYR_PHOSPHATASE_2"/>
    <property type="match status" value="1"/>
</dbReference>
<evidence type="ECO:0000256" key="1">
    <source>
        <dbReference type="ARBA" id="ARBA00004514"/>
    </source>
</evidence>
<comment type="similarity">
    <text evidence="2">Belongs to the protein-tyrosine phosphatase family. Non-receptor class dual specificity subfamily.</text>
</comment>
<dbReference type="InterPro" id="IPR020422">
    <property type="entry name" value="TYR_PHOSPHATASE_DUAL_dom"/>
</dbReference>
<dbReference type="SUPFAM" id="SSF52799">
    <property type="entry name" value="(Phosphotyrosine protein) phosphatases II"/>
    <property type="match status" value="1"/>
</dbReference>
<feature type="domain" description="Tyrosine-protein phosphatase" evidence="8">
    <location>
        <begin position="6"/>
        <end position="151"/>
    </location>
</feature>
<dbReference type="SMART" id="SM00404">
    <property type="entry name" value="PTPc_motif"/>
    <property type="match status" value="1"/>
</dbReference>
<name>A0A0M2UUR7_9BACT</name>
<dbReference type="PROSITE" id="PS50054">
    <property type="entry name" value="TYR_PHOSPHATASE_DUAL"/>
    <property type="match status" value="1"/>
</dbReference>
<dbReference type="Pfam" id="PF22785">
    <property type="entry name" value="Tc-R-P"/>
    <property type="match status" value="1"/>
</dbReference>
<keyword evidence="3" id="KW-0963">Cytoplasm</keyword>
<comment type="subcellular location">
    <subcellularLocation>
        <location evidence="1">Cytoplasm</location>
        <location evidence="1">Cytosol</location>
    </subcellularLocation>
</comment>
<dbReference type="FunFam" id="3.90.190.10:FF:000063">
    <property type="entry name" value="Dual specificity phosphatase 23"/>
    <property type="match status" value="1"/>
</dbReference>
<dbReference type="Gene3D" id="3.90.190.10">
    <property type="entry name" value="Protein tyrosine phosphatase superfamily"/>
    <property type="match status" value="1"/>
</dbReference>
<accession>A0A0M2UUR7</accession>
<evidence type="ECO:0000256" key="3">
    <source>
        <dbReference type="ARBA" id="ARBA00022490"/>
    </source>
</evidence>
<dbReference type="GO" id="GO:0004722">
    <property type="term" value="F:protein serine/threonine phosphatase activity"/>
    <property type="evidence" value="ECO:0007669"/>
    <property type="project" value="UniProtKB-EC"/>
</dbReference>
<dbReference type="PANTHER" id="PTHR23339">
    <property type="entry name" value="TYROSINE SPECIFIC PROTEIN PHOSPHATASE AND DUAL SPECIFICITY PROTEIN PHOSPHATASE"/>
    <property type="match status" value="1"/>
</dbReference>
<dbReference type="InterPro" id="IPR016130">
    <property type="entry name" value="Tyr_Pase_AS"/>
</dbReference>
<dbReference type="InterPro" id="IPR000387">
    <property type="entry name" value="Tyr_Pase_dom"/>
</dbReference>
<comment type="catalytic activity">
    <reaction evidence="6">
        <text>O-phospho-L-seryl-[protein] + H2O = L-seryl-[protein] + phosphate</text>
        <dbReference type="Rhea" id="RHEA:20629"/>
        <dbReference type="Rhea" id="RHEA-COMP:9863"/>
        <dbReference type="Rhea" id="RHEA-COMP:11604"/>
        <dbReference type="ChEBI" id="CHEBI:15377"/>
        <dbReference type="ChEBI" id="CHEBI:29999"/>
        <dbReference type="ChEBI" id="CHEBI:43474"/>
        <dbReference type="ChEBI" id="CHEBI:83421"/>
        <dbReference type="EC" id="3.1.3.16"/>
    </reaction>
</comment>
<dbReference type="SMART" id="SM00195">
    <property type="entry name" value="DSPc"/>
    <property type="match status" value="1"/>
</dbReference>